<evidence type="ECO:0000313" key="3">
    <source>
        <dbReference type="EMBL" id="RFU25755.1"/>
    </source>
</evidence>
<comment type="caution">
    <text evidence="3">The sequence shown here is derived from an EMBL/GenBank/DDBJ whole genome shotgun (WGS) entry which is preliminary data.</text>
</comment>
<feature type="non-terminal residue" evidence="3">
    <location>
        <position position="1"/>
    </location>
</feature>
<evidence type="ECO:0000256" key="1">
    <source>
        <dbReference type="SAM" id="MobiDB-lite"/>
    </source>
</evidence>
<accession>A0A3E2GX80</accession>
<evidence type="ECO:0000313" key="4">
    <source>
        <dbReference type="Proteomes" id="UP000258309"/>
    </source>
</evidence>
<reference evidence="3 4" key="1">
    <citation type="submission" date="2018-05" db="EMBL/GenBank/DDBJ databases">
        <title>Draft genome sequence of Scytalidium lignicola DSM 105466, a ubiquitous saprotrophic fungus.</title>
        <authorList>
            <person name="Buettner E."/>
            <person name="Gebauer A.M."/>
            <person name="Hofrichter M."/>
            <person name="Liers C."/>
            <person name="Kellner H."/>
        </authorList>
    </citation>
    <scope>NUCLEOTIDE SEQUENCE [LARGE SCALE GENOMIC DNA]</scope>
    <source>
        <strain evidence="3 4">DSM 105466</strain>
    </source>
</reference>
<dbReference type="InterPro" id="IPR045518">
    <property type="entry name" value="2EXR"/>
</dbReference>
<keyword evidence="4" id="KW-1185">Reference proteome</keyword>
<dbReference type="AlphaFoldDB" id="A0A3E2GX80"/>
<name>A0A3E2GX80_SCYLI</name>
<proteinExistence type="predicted"/>
<feature type="compositionally biased region" description="Basic residues" evidence="1">
    <location>
        <begin position="8"/>
        <end position="17"/>
    </location>
</feature>
<dbReference type="EMBL" id="NCSJ02000307">
    <property type="protein sequence ID" value="RFU25755.1"/>
    <property type="molecule type" value="Genomic_DNA"/>
</dbReference>
<feature type="region of interest" description="Disordered" evidence="1">
    <location>
        <begin position="1"/>
        <end position="28"/>
    </location>
</feature>
<dbReference type="Proteomes" id="UP000258309">
    <property type="component" value="Unassembled WGS sequence"/>
</dbReference>
<feature type="domain" description="2EXR" evidence="2">
    <location>
        <begin position="36"/>
        <end position="123"/>
    </location>
</feature>
<dbReference type="PANTHER" id="PTHR35910">
    <property type="entry name" value="2EXR DOMAIN-CONTAINING PROTEIN"/>
    <property type="match status" value="1"/>
</dbReference>
<dbReference type="PANTHER" id="PTHR35910:SF6">
    <property type="entry name" value="2EXR DOMAIN-CONTAINING PROTEIN"/>
    <property type="match status" value="1"/>
</dbReference>
<dbReference type="Pfam" id="PF20150">
    <property type="entry name" value="2EXR"/>
    <property type="match status" value="1"/>
</dbReference>
<feature type="non-terminal residue" evidence="3">
    <location>
        <position position="305"/>
    </location>
</feature>
<gene>
    <name evidence="3" type="ORF">B7463_g10589</name>
</gene>
<protein>
    <recommendedName>
        <fullName evidence="2">2EXR domain-containing protein</fullName>
    </recommendedName>
</protein>
<dbReference type="OrthoDB" id="3513892at2759"/>
<sequence>MSPSSKKITSKRRRKTKASTTSQRKTRGKMAPLTTFTCFPKLPSDLRYMIWQYAIEPRVLEIRWYGEDSGTYYCQPQGVLRACYESRQVALSPTLNQTMTINSRTPEGKKSKRHIFNFETDVLYFSYHKSVGGAGAWAVAEFLSRIDPDDLSHLRHLAVNLGIDPSAYTDLAKTAFNRWGRDLKLNLTSWIKAVEGDEPIQYQHEDEQRTSFVKKFVDQDDSKCDQSVPVAFGTPEYRIANADRRLFINGDEDRGYRSKFRSLQESKREITREVKALDADEWLKLHPLCNTRTPMAAIQETLKRK</sequence>
<evidence type="ECO:0000259" key="2">
    <source>
        <dbReference type="Pfam" id="PF20150"/>
    </source>
</evidence>
<organism evidence="3 4">
    <name type="scientific">Scytalidium lignicola</name>
    <name type="common">Hyphomycete</name>
    <dbReference type="NCBI Taxonomy" id="5539"/>
    <lineage>
        <taxon>Eukaryota</taxon>
        <taxon>Fungi</taxon>
        <taxon>Dikarya</taxon>
        <taxon>Ascomycota</taxon>
        <taxon>Pezizomycotina</taxon>
        <taxon>Leotiomycetes</taxon>
        <taxon>Leotiomycetes incertae sedis</taxon>
        <taxon>Scytalidium</taxon>
    </lineage>
</organism>